<dbReference type="GO" id="GO:0005774">
    <property type="term" value="C:vacuolar membrane"/>
    <property type="evidence" value="ECO:0007669"/>
    <property type="project" value="UniProtKB-SubCell"/>
</dbReference>
<feature type="transmembrane region" description="Helical" evidence="9">
    <location>
        <begin position="386"/>
        <end position="406"/>
    </location>
</feature>
<evidence type="ECO:0000256" key="1">
    <source>
        <dbReference type="ARBA" id="ARBA00004128"/>
    </source>
</evidence>
<comment type="similarity">
    <text evidence="2 9">Belongs to the ATG22 family.</text>
</comment>
<organism evidence="10 11">
    <name type="scientific">Aspergillus pseudonomiae</name>
    <dbReference type="NCBI Taxonomy" id="1506151"/>
    <lineage>
        <taxon>Eukaryota</taxon>
        <taxon>Fungi</taxon>
        <taxon>Dikarya</taxon>
        <taxon>Ascomycota</taxon>
        <taxon>Pezizomycotina</taxon>
        <taxon>Eurotiomycetes</taxon>
        <taxon>Eurotiomycetidae</taxon>
        <taxon>Eurotiales</taxon>
        <taxon>Aspergillaceae</taxon>
        <taxon>Aspergillus</taxon>
        <taxon>Aspergillus subgen. Circumdati</taxon>
    </lineage>
</organism>
<dbReference type="Proteomes" id="UP000325579">
    <property type="component" value="Unassembled WGS sequence"/>
</dbReference>
<comment type="function">
    <text evidence="8 9">Vacuolar effluxer which mediate the efflux of amino acids resulting from autophagic degradation. The release of autophagic amino acids allows the maintenance of protein synthesis and viability during nitrogen starvation.</text>
</comment>
<feature type="transmembrane region" description="Helical" evidence="9">
    <location>
        <begin position="195"/>
        <end position="216"/>
    </location>
</feature>
<feature type="transmembrane region" description="Helical" evidence="9">
    <location>
        <begin position="516"/>
        <end position="533"/>
    </location>
</feature>
<dbReference type="EMBL" id="ML736748">
    <property type="protein sequence ID" value="KAE8407480.1"/>
    <property type="molecule type" value="Genomic_DNA"/>
</dbReference>
<keyword evidence="9" id="KW-0926">Vacuole</keyword>
<feature type="transmembrane region" description="Helical" evidence="9">
    <location>
        <begin position="346"/>
        <end position="366"/>
    </location>
</feature>
<evidence type="ECO:0000256" key="5">
    <source>
        <dbReference type="ARBA" id="ARBA00022989"/>
    </source>
</evidence>
<protein>
    <recommendedName>
        <fullName evidence="9">Autophagy-related protein</fullName>
    </recommendedName>
</protein>
<dbReference type="RefSeq" id="XP_031944799.1">
    <property type="nucleotide sequence ID" value="XM_032088796.1"/>
</dbReference>
<keyword evidence="11" id="KW-1185">Reference proteome</keyword>
<keyword evidence="6 9" id="KW-0072">Autophagy</keyword>
<evidence type="ECO:0000256" key="2">
    <source>
        <dbReference type="ARBA" id="ARBA00006978"/>
    </source>
</evidence>
<evidence type="ECO:0000313" key="11">
    <source>
        <dbReference type="Proteomes" id="UP000325579"/>
    </source>
</evidence>
<comment type="caution">
    <text evidence="9">Lacks conserved residue(s) required for the propagation of feature annotation.</text>
</comment>
<gene>
    <name evidence="10" type="ORF">BDV37DRAFT_290758</name>
</gene>
<evidence type="ECO:0000313" key="10">
    <source>
        <dbReference type="EMBL" id="KAE8407480.1"/>
    </source>
</evidence>
<dbReference type="GO" id="GO:0006914">
    <property type="term" value="P:autophagy"/>
    <property type="evidence" value="ECO:0007669"/>
    <property type="project" value="UniProtKB-KW"/>
</dbReference>
<keyword evidence="4 9" id="KW-0812">Transmembrane</keyword>
<evidence type="ECO:0000256" key="8">
    <source>
        <dbReference type="ARBA" id="ARBA00024801"/>
    </source>
</evidence>
<evidence type="ECO:0000256" key="4">
    <source>
        <dbReference type="ARBA" id="ARBA00022692"/>
    </source>
</evidence>
<dbReference type="InterPro" id="IPR036259">
    <property type="entry name" value="MFS_trans_sf"/>
</dbReference>
<evidence type="ECO:0000256" key="7">
    <source>
        <dbReference type="ARBA" id="ARBA00023136"/>
    </source>
</evidence>
<dbReference type="InterPro" id="IPR024671">
    <property type="entry name" value="Atg22-like"/>
</dbReference>
<name>A0A5N7DM08_9EURO</name>
<keyword evidence="9" id="KW-0029">Amino-acid transport</keyword>
<feature type="transmembrane region" description="Helical" evidence="9">
    <location>
        <begin position="284"/>
        <end position="311"/>
    </location>
</feature>
<feature type="transmembrane region" description="Helical" evidence="9">
    <location>
        <begin position="170"/>
        <end position="189"/>
    </location>
</feature>
<dbReference type="GeneID" id="43673487"/>
<accession>A0A5N7DM08</accession>
<feature type="transmembrane region" description="Helical" evidence="9">
    <location>
        <begin position="418"/>
        <end position="436"/>
    </location>
</feature>
<keyword evidence="5 9" id="KW-1133">Transmembrane helix</keyword>
<keyword evidence="7 9" id="KW-0472">Membrane</keyword>
<evidence type="ECO:0000256" key="3">
    <source>
        <dbReference type="ARBA" id="ARBA00022448"/>
    </source>
</evidence>
<evidence type="ECO:0000256" key="6">
    <source>
        <dbReference type="ARBA" id="ARBA00023006"/>
    </source>
</evidence>
<proteinExistence type="inferred from homology"/>
<comment type="subcellular location">
    <subcellularLocation>
        <location evidence="1 9">Vacuole membrane</location>
        <topology evidence="1 9">Multi-pass membrane protein</topology>
    </subcellularLocation>
</comment>
<sequence length="553" mass="60771">MCSILRTYTLLVNPILRGDRDKDDIRTHEQNTGSDEEYASEATINSQQVASLSTKKALWAYLILCFSTGPTSSMAFNYVSAAIQSAANTVGHQPGSDKPCARRGHIKCLVKFGAGEIDYVSYVYAFHRNLWGSATDQTRLYLRSIGRAMEGVVTIMTAGVADYSRYRKTMMLCSILLFGALALPFAGLTKADYSHLNALATLYCLLTTVQGVYTVIEASYIPIFMRSVGGLHSASPAADPDTKRTWKKGFTVSVLALVASNVGGIVSLLIGIILVYGIGSYAQVGYFSYLLAITIAGCITIVFATIGQFMLPSVPGQERPKGQNLLLLAVKGWIRMIGSARQYPEAFKFCIGWILWNTGYSNFLGLTQSLFLEVTGIARGSGVYHVWSFTNVIFACMGSLSFLFLYPHVRVPIKSWAYFFLSVNFLCVLWGCIGISNHVTIGYKHAAEFWVEQVLFMSTSSALRSYNRTVFASLIPCGSEAQFFGLEITLDLATGWINPLVQGVIQDHTHNLRFPMIPNVLLIFLAGLLYIWVDIPKGIEDAKVPLSEARAGN</sequence>
<dbReference type="SUPFAM" id="SSF103473">
    <property type="entry name" value="MFS general substrate transporter"/>
    <property type="match status" value="1"/>
</dbReference>
<dbReference type="PANTHER" id="PTHR23519:SF2">
    <property type="entry name" value="AUTOPHAGY-RELATED PROTEIN 22"/>
    <property type="match status" value="1"/>
</dbReference>
<dbReference type="Pfam" id="PF11700">
    <property type="entry name" value="ATG22"/>
    <property type="match status" value="1"/>
</dbReference>
<dbReference type="OrthoDB" id="42657at2759"/>
<dbReference type="PANTHER" id="PTHR23519">
    <property type="entry name" value="AUTOPHAGY-RELATED PROTEIN 22"/>
    <property type="match status" value="1"/>
</dbReference>
<reference evidence="10 11" key="1">
    <citation type="submission" date="2019-04" db="EMBL/GenBank/DDBJ databases">
        <authorList>
            <consortium name="DOE Joint Genome Institute"/>
            <person name="Mondo S."/>
            <person name="Kjaerbolling I."/>
            <person name="Vesth T."/>
            <person name="Frisvad J.C."/>
            <person name="Nybo J.L."/>
            <person name="Theobald S."/>
            <person name="Kildgaard S."/>
            <person name="Isbrandt T."/>
            <person name="Kuo A."/>
            <person name="Sato A."/>
            <person name="Lyhne E.K."/>
            <person name="Kogle M.E."/>
            <person name="Wiebenga A."/>
            <person name="Kun R.S."/>
            <person name="Lubbers R.J."/>
            <person name="Makela M.R."/>
            <person name="Barry K."/>
            <person name="Chovatia M."/>
            <person name="Clum A."/>
            <person name="Daum C."/>
            <person name="Haridas S."/>
            <person name="He G."/>
            <person name="LaButti K."/>
            <person name="Lipzen A."/>
            <person name="Riley R."/>
            <person name="Salamov A."/>
            <person name="Simmons B.A."/>
            <person name="Magnuson J.K."/>
            <person name="Henrissat B."/>
            <person name="Mortensen U.H."/>
            <person name="Larsen T.O."/>
            <person name="Devries R.P."/>
            <person name="Grigoriev I.V."/>
            <person name="Machida M."/>
            <person name="Baker S.E."/>
            <person name="Andersen M.R."/>
            <person name="Cantor M.N."/>
            <person name="Hua S.X."/>
        </authorList>
    </citation>
    <scope>NUCLEOTIDE SEQUENCE [LARGE SCALE GENOMIC DNA]</scope>
    <source>
        <strain evidence="10 11">CBS 119388</strain>
    </source>
</reference>
<dbReference type="GO" id="GO:0032974">
    <property type="term" value="P:amino acid transmembrane export from vacuole"/>
    <property type="evidence" value="ECO:0007669"/>
    <property type="project" value="TreeGrafter"/>
</dbReference>
<evidence type="ECO:0000256" key="9">
    <source>
        <dbReference type="RuleBase" id="RU363073"/>
    </source>
</evidence>
<dbReference type="InterPro" id="IPR050495">
    <property type="entry name" value="ATG22/LtaA_families"/>
</dbReference>
<feature type="transmembrane region" description="Helical" evidence="9">
    <location>
        <begin position="252"/>
        <end position="278"/>
    </location>
</feature>
<dbReference type="AlphaFoldDB" id="A0A5N7DM08"/>
<keyword evidence="3 9" id="KW-0813">Transport</keyword>